<proteinExistence type="inferred from homology"/>
<comment type="similarity">
    <text evidence="5 6">Belongs to the FtsA/MreB family.</text>
</comment>
<dbReference type="EMBL" id="CP112932">
    <property type="protein sequence ID" value="WPY01425.1"/>
    <property type="molecule type" value="Genomic_DNA"/>
</dbReference>
<dbReference type="CDD" id="cd24048">
    <property type="entry name" value="ASKHA_NBD_FtsA"/>
    <property type="match status" value="1"/>
</dbReference>
<dbReference type="NCBIfam" id="TIGR01174">
    <property type="entry name" value="ftsA"/>
    <property type="match status" value="1"/>
</dbReference>
<dbReference type="InterPro" id="IPR003494">
    <property type="entry name" value="SHS2_FtsA"/>
</dbReference>
<evidence type="ECO:0000256" key="4">
    <source>
        <dbReference type="ARBA" id="ARBA00023306"/>
    </source>
</evidence>
<evidence type="ECO:0000256" key="6">
    <source>
        <dbReference type="PIRNR" id="PIRNR003101"/>
    </source>
</evidence>
<dbReference type="Proteomes" id="UP001326613">
    <property type="component" value="Chromosome"/>
</dbReference>
<evidence type="ECO:0000256" key="3">
    <source>
        <dbReference type="ARBA" id="ARBA00023136"/>
    </source>
</evidence>
<dbReference type="SMART" id="SM00842">
    <property type="entry name" value="FtsA"/>
    <property type="match status" value="1"/>
</dbReference>
<gene>
    <name evidence="5" type="primary">ftsA</name>
    <name evidence="8" type="ORF">Trichorick_01337</name>
</gene>
<accession>A0ABZ0UTQ7</accession>
<feature type="domain" description="SHS2" evidence="7">
    <location>
        <begin position="8"/>
        <end position="194"/>
    </location>
</feature>
<dbReference type="InterPro" id="IPR020823">
    <property type="entry name" value="Cell_div_FtsA"/>
</dbReference>
<comment type="subunit">
    <text evidence="5">Self-interacts. Interacts with FtsZ.</text>
</comment>
<evidence type="ECO:0000313" key="9">
    <source>
        <dbReference type="Proteomes" id="UP001326613"/>
    </source>
</evidence>
<reference evidence="8 9" key="1">
    <citation type="submission" date="2022-10" db="EMBL/GenBank/DDBJ databases">
        <title>Host association and intracellularity evolved multiple times independently in the Rickettsiales.</title>
        <authorList>
            <person name="Castelli M."/>
            <person name="Nardi T."/>
            <person name="Gammuto L."/>
            <person name="Bellinzona G."/>
            <person name="Sabaneyeva E."/>
            <person name="Potekhin A."/>
            <person name="Serra V."/>
            <person name="Petroni G."/>
            <person name="Sassera D."/>
        </authorList>
    </citation>
    <scope>NUCLEOTIDE SEQUENCE [LARGE SCALE GENOMIC DNA]</scope>
    <source>
        <strain evidence="8 9">Kr 154-4</strain>
    </source>
</reference>
<dbReference type="GO" id="GO:0051301">
    <property type="term" value="P:cell division"/>
    <property type="evidence" value="ECO:0007669"/>
    <property type="project" value="UniProtKB-KW"/>
</dbReference>
<dbReference type="HAMAP" id="MF_02033">
    <property type="entry name" value="FtsA"/>
    <property type="match status" value="1"/>
</dbReference>
<dbReference type="SUPFAM" id="SSF53067">
    <property type="entry name" value="Actin-like ATPase domain"/>
    <property type="match status" value="2"/>
</dbReference>
<evidence type="ECO:0000259" key="7">
    <source>
        <dbReference type="SMART" id="SM00842"/>
    </source>
</evidence>
<name>A0ABZ0UTQ7_9RICK</name>
<comment type="function">
    <text evidence="5 6">Cell division protein that is involved in the assembly of the Z ring. May serve as a membrane anchor for the Z ring.</text>
</comment>
<dbReference type="PIRSF" id="PIRSF003101">
    <property type="entry name" value="FtsA"/>
    <property type="match status" value="1"/>
</dbReference>
<evidence type="ECO:0000256" key="1">
    <source>
        <dbReference type="ARBA" id="ARBA00022475"/>
    </source>
</evidence>
<evidence type="ECO:0000313" key="8">
    <source>
        <dbReference type="EMBL" id="WPY01425.1"/>
    </source>
</evidence>
<dbReference type="Gene3D" id="3.30.420.40">
    <property type="match status" value="1"/>
</dbReference>
<keyword evidence="4 5" id="KW-0131">Cell cycle</keyword>
<keyword evidence="3 5" id="KW-0472">Membrane</keyword>
<dbReference type="PANTHER" id="PTHR32432:SF4">
    <property type="entry name" value="CELL DIVISION PROTEIN FTSA"/>
    <property type="match status" value="1"/>
</dbReference>
<dbReference type="Gene3D" id="3.30.1490.110">
    <property type="match status" value="1"/>
</dbReference>
<organism evidence="8 9">
    <name type="scientific">Candidatus Trichorickettsia mobilis</name>
    <dbReference type="NCBI Taxonomy" id="1346319"/>
    <lineage>
        <taxon>Bacteria</taxon>
        <taxon>Pseudomonadati</taxon>
        <taxon>Pseudomonadota</taxon>
        <taxon>Alphaproteobacteria</taxon>
        <taxon>Rickettsiales</taxon>
        <taxon>Rickettsiaceae</taxon>
        <taxon>Rickettsieae</taxon>
        <taxon>Candidatus Trichorickettsia</taxon>
    </lineage>
</organism>
<evidence type="ECO:0000256" key="2">
    <source>
        <dbReference type="ARBA" id="ARBA00022618"/>
    </source>
</evidence>
<evidence type="ECO:0000256" key="5">
    <source>
        <dbReference type="HAMAP-Rule" id="MF_02033"/>
    </source>
</evidence>
<dbReference type="RefSeq" id="WP_323738199.1">
    <property type="nucleotide sequence ID" value="NZ_CP112932.1"/>
</dbReference>
<protein>
    <recommendedName>
        <fullName evidence="5 6">Cell division protein FtsA</fullName>
    </recommendedName>
</protein>
<comment type="subcellular location">
    <subcellularLocation>
        <location evidence="5">Cell membrane</location>
        <topology evidence="5">Peripheral membrane protein</topology>
        <orientation evidence="5">Cytoplasmic side</orientation>
    </subcellularLocation>
    <text evidence="5">Localizes to the Z ring in an FtsZ-dependent manner. Targeted to the membrane through a conserved C-terminal amphipathic helix.</text>
</comment>
<dbReference type="InterPro" id="IPR043129">
    <property type="entry name" value="ATPase_NBD"/>
</dbReference>
<keyword evidence="9" id="KW-1185">Reference proteome</keyword>
<dbReference type="Pfam" id="PF14450">
    <property type="entry name" value="FtsA"/>
    <property type="match status" value="1"/>
</dbReference>
<dbReference type="PANTHER" id="PTHR32432">
    <property type="entry name" value="CELL DIVISION PROTEIN FTSA-RELATED"/>
    <property type="match status" value="1"/>
</dbReference>
<sequence length="412" mass="45551">MKAKLLNFVALDLGSSKIAAIAAHIDKKSEIKILSHNLHHAVGIKSGVITDLQAAESSIINAIYAIEKDCNKNIKRISISLSGAGTKSHYTNHKIKLSGSQITIQDIKKLLQKMLVEFKVKDQEIIHYFPVEFLIDDHHIVENPIGMFGKELSCRLHIITASSNVLINLTNCLAKCHIEVSNIILSIYATGIACLSNDEKNLGAIIIDIGAKTTAVGIFLANKLIYSNYITIGSWHITNDIAKVFSVNINTAEKLKILYGSALLSPFEPDIPLRIEEFEPDNQYNPNMVISVSQLTAVINPRIEEILSMVKQQCDQAAVDYLIARRIVLAGGGAALKSIRELASTVFERPVRISKPNGLAEIETSNLEMYATAIGMVTDHAHRQQKNSLNLHNINENSSWFKKTLIWLKANL</sequence>
<dbReference type="InterPro" id="IPR050696">
    <property type="entry name" value="FtsA/MreB"/>
</dbReference>
<keyword evidence="1 5" id="KW-1003">Cell membrane</keyword>
<dbReference type="Pfam" id="PF02491">
    <property type="entry name" value="SHS2_FTSA"/>
    <property type="match status" value="1"/>
</dbReference>
<keyword evidence="2 5" id="KW-0132">Cell division</keyword>